<dbReference type="OrthoDB" id="2391378at2759"/>
<organism evidence="2 3">
    <name type="scientific">Acaulospora morrowiae</name>
    <dbReference type="NCBI Taxonomy" id="94023"/>
    <lineage>
        <taxon>Eukaryota</taxon>
        <taxon>Fungi</taxon>
        <taxon>Fungi incertae sedis</taxon>
        <taxon>Mucoromycota</taxon>
        <taxon>Glomeromycotina</taxon>
        <taxon>Glomeromycetes</taxon>
        <taxon>Diversisporales</taxon>
        <taxon>Acaulosporaceae</taxon>
        <taxon>Acaulospora</taxon>
    </lineage>
</organism>
<evidence type="ECO:0000313" key="2">
    <source>
        <dbReference type="EMBL" id="CAG8651248.1"/>
    </source>
</evidence>
<name>A0A9N9DX36_9GLOM</name>
<evidence type="ECO:0000256" key="1">
    <source>
        <dbReference type="SAM" id="MobiDB-lite"/>
    </source>
</evidence>
<feature type="compositionally biased region" description="Basic and acidic residues" evidence="1">
    <location>
        <begin position="75"/>
        <end position="99"/>
    </location>
</feature>
<dbReference type="Proteomes" id="UP000789342">
    <property type="component" value="Unassembled WGS sequence"/>
</dbReference>
<reference evidence="2" key="1">
    <citation type="submission" date="2021-06" db="EMBL/GenBank/DDBJ databases">
        <authorList>
            <person name="Kallberg Y."/>
            <person name="Tangrot J."/>
            <person name="Rosling A."/>
        </authorList>
    </citation>
    <scope>NUCLEOTIDE SEQUENCE</scope>
    <source>
        <strain evidence="2">CL551</strain>
    </source>
</reference>
<gene>
    <name evidence="2" type="ORF">AMORRO_LOCUS9975</name>
</gene>
<feature type="non-terminal residue" evidence="2">
    <location>
        <position position="1"/>
    </location>
</feature>
<evidence type="ECO:0000313" key="3">
    <source>
        <dbReference type="Proteomes" id="UP000789342"/>
    </source>
</evidence>
<sequence>DILEKIQNRNRCTSNIYTIGIQYMMEKRDVYRLHLLKSFNLPLSYSSYGSLRLALLWAWNIKGLVENLSSELDDRESVSSKTPERDSSNEMKTDVTPEKSKKKKL</sequence>
<feature type="region of interest" description="Disordered" evidence="1">
    <location>
        <begin position="70"/>
        <end position="105"/>
    </location>
</feature>
<protein>
    <submittedName>
        <fullName evidence="2">8470_t:CDS:1</fullName>
    </submittedName>
</protein>
<comment type="caution">
    <text evidence="2">The sequence shown here is derived from an EMBL/GenBank/DDBJ whole genome shotgun (WGS) entry which is preliminary data.</text>
</comment>
<accession>A0A9N9DX36</accession>
<dbReference type="EMBL" id="CAJVPV010010443">
    <property type="protein sequence ID" value="CAG8651248.1"/>
    <property type="molecule type" value="Genomic_DNA"/>
</dbReference>
<proteinExistence type="predicted"/>
<dbReference type="AlphaFoldDB" id="A0A9N9DX36"/>
<keyword evidence="3" id="KW-1185">Reference proteome</keyword>